<dbReference type="PANTHER" id="PTHR19923:SF0">
    <property type="entry name" value="PLEIOTROPIC REGULATOR 1"/>
    <property type="match status" value="1"/>
</dbReference>
<gene>
    <name evidence="1" type="ordered locus">MTR_2g436500</name>
</gene>
<dbReference type="SUPFAM" id="SSF50978">
    <property type="entry name" value="WD40 repeat-like"/>
    <property type="match status" value="1"/>
</dbReference>
<dbReference type="EMBL" id="CM001218">
    <property type="protein sequence ID" value="KEH37238.1"/>
    <property type="molecule type" value="Genomic_DNA"/>
</dbReference>
<dbReference type="InterPro" id="IPR015943">
    <property type="entry name" value="WD40/YVTN_repeat-like_dom_sf"/>
</dbReference>
<dbReference type="Proteomes" id="UP000002051">
    <property type="component" value="Chromosome 2"/>
</dbReference>
<evidence type="ECO:0000313" key="3">
    <source>
        <dbReference type="Proteomes" id="UP000002051"/>
    </source>
</evidence>
<evidence type="ECO:0008006" key="4">
    <source>
        <dbReference type="Google" id="ProtNLM"/>
    </source>
</evidence>
<reference evidence="2" key="3">
    <citation type="submission" date="2015-04" db="UniProtKB">
        <authorList>
            <consortium name="EnsemblPlants"/>
        </authorList>
    </citation>
    <scope>IDENTIFICATION</scope>
    <source>
        <strain evidence="2">cv. Jemalong A17</strain>
    </source>
</reference>
<protein>
    <recommendedName>
        <fullName evidence="4">Transcription factor WD40-like family</fullName>
    </recommendedName>
</protein>
<dbReference type="STRING" id="3880.A0A072V7A8"/>
<dbReference type="EnsemblPlants" id="KEH37238">
    <property type="protein sequence ID" value="KEH37238"/>
    <property type="gene ID" value="MTR_2g436500"/>
</dbReference>
<sequence length="140" mass="16204">MEFIFRKHADLLYRFPNGLIEVGDVGMSDDDVFTSSLLTSALEDVYVRLFSGRNRYVSLTSTNVHEHYVQYNFISLDIYYPAYKDFISLYNESSQQKTIINAMAVNEEGVMVTGGDNGSMWFWDWKSGHNFLQSQTIVFH</sequence>
<accession>A0A072V7A8</accession>
<dbReference type="PANTHER" id="PTHR19923">
    <property type="entry name" value="WD40 REPEAT PROTEINPRL1/PRL2-RELATED"/>
    <property type="match status" value="1"/>
</dbReference>
<evidence type="ECO:0000313" key="1">
    <source>
        <dbReference type="EMBL" id="KEH37238.1"/>
    </source>
</evidence>
<evidence type="ECO:0000313" key="2">
    <source>
        <dbReference type="EnsemblPlants" id="KEH37238"/>
    </source>
</evidence>
<reference evidence="1 3" key="2">
    <citation type="journal article" date="2014" name="BMC Genomics">
        <title>An improved genome release (version Mt4.0) for the model legume Medicago truncatula.</title>
        <authorList>
            <person name="Tang H."/>
            <person name="Krishnakumar V."/>
            <person name="Bidwell S."/>
            <person name="Rosen B."/>
            <person name="Chan A."/>
            <person name="Zhou S."/>
            <person name="Gentzbittel L."/>
            <person name="Childs K.L."/>
            <person name="Yandell M."/>
            <person name="Gundlach H."/>
            <person name="Mayer K.F."/>
            <person name="Schwartz D.C."/>
            <person name="Town C.D."/>
        </authorList>
    </citation>
    <scope>GENOME REANNOTATION</scope>
    <source>
        <strain evidence="1">A17</strain>
        <strain evidence="2 3">cv. Jemalong A17</strain>
    </source>
</reference>
<dbReference type="AlphaFoldDB" id="A0A072V7A8"/>
<name>A0A072V7A8_MEDTR</name>
<proteinExistence type="predicted"/>
<dbReference type="Gene3D" id="2.130.10.10">
    <property type="entry name" value="YVTN repeat-like/Quinoprotein amine dehydrogenase"/>
    <property type="match status" value="1"/>
</dbReference>
<dbReference type="InterPro" id="IPR045241">
    <property type="entry name" value="Prp46/PLRG1-like"/>
</dbReference>
<reference evidence="1 3" key="1">
    <citation type="journal article" date="2011" name="Nature">
        <title>The Medicago genome provides insight into the evolution of rhizobial symbioses.</title>
        <authorList>
            <person name="Young N.D."/>
            <person name="Debelle F."/>
            <person name="Oldroyd G.E."/>
            <person name="Geurts R."/>
            <person name="Cannon S.B."/>
            <person name="Udvardi M.K."/>
            <person name="Benedito V.A."/>
            <person name="Mayer K.F."/>
            <person name="Gouzy J."/>
            <person name="Schoof H."/>
            <person name="Van de Peer Y."/>
            <person name="Proost S."/>
            <person name="Cook D.R."/>
            <person name="Meyers B.C."/>
            <person name="Spannagl M."/>
            <person name="Cheung F."/>
            <person name="De Mita S."/>
            <person name="Krishnakumar V."/>
            <person name="Gundlach H."/>
            <person name="Zhou S."/>
            <person name="Mudge J."/>
            <person name="Bharti A.K."/>
            <person name="Murray J.D."/>
            <person name="Naoumkina M.A."/>
            <person name="Rosen B."/>
            <person name="Silverstein K.A."/>
            <person name="Tang H."/>
            <person name="Rombauts S."/>
            <person name="Zhao P.X."/>
            <person name="Zhou P."/>
            <person name="Barbe V."/>
            <person name="Bardou P."/>
            <person name="Bechner M."/>
            <person name="Bellec A."/>
            <person name="Berger A."/>
            <person name="Berges H."/>
            <person name="Bidwell S."/>
            <person name="Bisseling T."/>
            <person name="Choisne N."/>
            <person name="Couloux A."/>
            <person name="Denny R."/>
            <person name="Deshpande S."/>
            <person name="Dai X."/>
            <person name="Doyle J.J."/>
            <person name="Dudez A.M."/>
            <person name="Farmer A.D."/>
            <person name="Fouteau S."/>
            <person name="Franken C."/>
            <person name="Gibelin C."/>
            <person name="Gish J."/>
            <person name="Goldstein S."/>
            <person name="Gonzalez A.J."/>
            <person name="Green P.J."/>
            <person name="Hallab A."/>
            <person name="Hartog M."/>
            <person name="Hua A."/>
            <person name="Humphray S.J."/>
            <person name="Jeong D.H."/>
            <person name="Jing Y."/>
            <person name="Jocker A."/>
            <person name="Kenton S.M."/>
            <person name="Kim D.J."/>
            <person name="Klee K."/>
            <person name="Lai H."/>
            <person name="Lang C."/>
            <person name="Lin S."/>
            <person name="Macmil S.L."/>
            <person name="Magdelenat G."/>
            <person name="Matthews L."/>
            <person name="McCorrison J."/>
            <person name="Monaghan E.L."/>
            <person name="Mun J.H."/>
            <person name="Najar F.Z."/>
            <person name="Nicholson C."/>
            <person name="Noirot C."/>
            <person name="O'Bleness M."/>
            <person name="Paule C.R."/>
            <person name="Poulain J."/>
            <person name="Prion F."/>
            <person name="Qin B."/>
            <person name="Qu C."/>
            <person name="Retzel E.F."/>
            <person name="Riddle C."/>
            <person name="Sallet E."/>
            <person name="Samain S."/>
            <person name="Samson N."/>
            <person name="Sanders I."/>
            <person name="Saurat O."/>
            <person name="Scarpelli C."/>
            <person name="Schiex T."/>
            <person name="Segurens B."/>
            <person name="Severin A.J."/>
            <person name="Sherrier D.J."/>
            <person name="Shi R."/>
            <person name="Sims S."/>
            <person name="Singer S.R."/>
            <person name="Sinharoy S."/>
            <person name="Sterck L."/>
            <person name="Viollet A."/>
            <person name="Wang B.B."/>
            <person name="Wang K."/>
            <person name="Wang M."/>
            <person name="Wang X."/>
            <person name="Warfsmann J."/>
            <person name="Weissenbach J."/>
            <person name="White D.D."/>
            <person name="White J.D."/>
            <person name="Wiley G.B."/>
            <person name="Wincker P."/>
            <person name="Xing Y."/>
            <person name="Yang L."/>
            <person name="Yao Z."/>
            <person name="Ying F."/>
            <person name="Zhai J."/>
            <person name="Zhou L."/>
            <person name="Zuber A."/>
            <person name="Denarie J."/>
            <person name="Dixon R.A."/>
            <person name="May G.D."/>
            <person name="Schwartz D.C."/>
            <person name="Rogers J."/>
            <person name="Quetier F."/>
            <person name="Town C.D."/>
            <person name="Roe B.A."/>
        </authorList>
    </citation>
    <scope>NUCLEOTIDE SEQUENCE [LARGE SCALE GENOMIC DNA]</scope>
    <source>
        <strain evidence="1">A17</strain>
        <strain evidence="2 3">cv. Jemalong A17</strain>
    </source>
</reference>
<dbReference type="InterPro" id="IPR036322">
    <property type="entry name" value="WD40_repeat_dom_sf"/>
</dbReference>
<organism evidence="1 3">
    <name type="scientific">Medicago truncatula</name>
    <name type="common">Barrel medic</name>
    <name type="synonym">Medicago tribuloides</name>
    <dbReference type="NCBI Taxonomy" id="3880"/>
    <lineage>
        <taxon>Eukaryota</taxon>
        <taxon>Viridiplantae</taxon>
        <taxon>Streptophyta</taxon>
        <taxon>Embryophyta</taxon>
        <taxon>Tracheophyta</taxon>
        <taxon>Spermatophyta</taxon>
        <taxon>Magnoliopsida</taxon>
        <taxon>eudicotyledons</taxon>
        <taxon>Gunneridae</taxon>
        <taxon>Pentapetalae</taxon>
        <taxon>rosids</taxon>
        <taxon>fabids</taxon>
        <taxon>Fabales</taxon>
        <taxon>Fabaceae</taxon>
        <taxon>Papilionoideae</taxon>
        <taxon>50 kb inversion clade</taxon>
        <taxon>NPAAA clade</taxon>
        <taxon>Hologalegina</taxon>
        <taxon>IRL clade</taxon>
        <taxon>Trifolieae</taxon>
        <taxon>Medicago</taxon>
    </lineage>
</organism>
<dbReference type="GO" id="GO:0000398">
    <property type="term" value="P:mRNA splicing, via spliceosome"/>
    <property type="evidence" value="ECO:0007669"/>
    <property type="project" value="InterPro"/>
</dbReference>
<dbReference type="HOGENOM" id="CLU_1838082_0_0_1"/>
<keyword evidence="3" id="KW-1185">Reference proteome</keyword>